<keyword evidence="3" id="KW-0479">Metal-binding</keyword>
<dbReference type="InterPro" id="IPR024607">
    <property type="entry name" value="Sulfatase_CS"/>
</dbReference>
<keyword evidence="10" id="KW-1185">Reference proteome</keyword>
<dbReference type="Gene3D" id="3.40.720.10">
    <property type="entry name" value="Alkaline Phosphatase, subunit A"/>
    <property type="match status" value="1"/>
</dbReference>
<keyword evidence="7" id="KW-0472">Membrane</keyword>
<evidence type="ECO:0000259" key="8">
    <source>
        <dbReference type="Pfam" id="PF00884"/>
    </source>
</evidence>
<comment type="caution">
    <text evidence="9">The sequence shown here is derived from an EMBL/GenBank/DDBJ whole genome shotgun (WGS) entry which is preliminary data.</text>
</comment>
<organism evidence="9 10">
    <name type="scientific">Asbolus verrucosus</name>
    <name type="common">Desert ironclad beetle</name>
    <dbReference type="NCBI Taxonomy" id="1661398"/>
    <lineage>
        <taxon>Eukaryota</taxon>
        <taxon>Metazoa</taxon>
        <taxon>Ecdysozoa</taxon>
        <taxon>Arthropoda</taxon>
        <taxon>Hexapoda</taxon>
        <taxon>Insecta</taxon>
        <taxon>Pterygota</taxon>
        <taxon>Neoptera</taxon>
        <taxon>Endopterygota</taxon>
        <taxon>Coleoptera</taxon>
        <taxon>Polyphaga</taxon>
        <taxon>Cucujiformia</taxon>
        <taxon>Tenebrionidae</taxon>
        <taxon>Pimeliinae</taxon>
        <taxon>Asbolus</taxon>
    </lineage>
</organism>
<feature type="non-terminal residue" evidence="9">
    <location>
        <position position="572"/>
    </location>
</feature>
<dbReference type="InterPro" id="IPR017850">
    <property type="entry name" value="Alkaline_phosphatase_core_sf"/>
</dbReference>
<evidence type="ECO:0000313" key="9">
    <source>
        <dbReference type="EMBL" id="RZC34525.1"/>
    </source>
</evidence>
<dbReference type="EMBL" id="QDEB01079286">
    <property type="protein sequence ID" value="RZC34525.1"/>
    <property type="molecule type" value="Genomic_DNA"/>
</dbReference>
<name>A0A482VNW8_ASBVE</name>
<dbReference type="AlphaFoldDB" id="A0A482VNW8"/>
<dbReference type="Pfam" id="PF00884">
    <property type="entry name" value="Sulfatase"/>
    <property type="match status" value="1"/>
</dbReference>
<feature type="transmembrane region" description="Helical" evidence="7">
    <location>
        <begin position="495"/>
        <end position="519"/>
    </location>
</feature>
<comment type="similarity">
    <text evidence="2">Belongs to the sulfatase family.</text>
</comment>
<dbReference type="Gene3D" id="3.30.1120.10">
    <property type="match status" value="1"/>
</dbReference>
<evidence type="ECO:0000256" key="1">
    <source>
        <dbReference type="ARBA" id="ARBA00001913"/>
    </source>
</evidence>
<reference evidence="9 10" key="1">
    <citation type="submission" date="2017-03" db="EMBL/GenBank/DDBJ databases">
        <title>Genome of the blue death feigning beetle - Asbolus verrucosus.</title>
        <authorList>
            <person name="Rider S.D."/>
        </authorList>
    </citation>
    <scope>NUCLEOTIDE SEQUENCE [LARGE SCALE GENOMIC DNA]</scope>
    <source>
        <strain evidence="9">Butters</strain>
        <tissue evidence="9">Head and leg muscle</tissue>
    </source>
</reference>
<dbReference type="STRING" id="1661398.A0A482VNW8"/>
<accession>A0A482VNW8</accession>
<dbReference type="CDD" id="cd16029">
    <property type="entry name" value="4-S"/>
    <property type="match status" value="1"/>
</dbReference>
<protein>
    <submittedName>
        <fullName evidence="9">Arylsulfatase B-like</fullName>
    </submittedName>
</protein>
<comment type="cofactor">
    <cofactor evidence="1">
        <name>Ca(2+)</name>
        <dbReference type="ChEBI" id="CHEBI:29108"/>
    </cofactor>
</comment>
<evidence type="ECO:0000256" key="7">
    <source>
        <dbReference type="SAM" id="Phobius"/>
    </source>
</evidence>
<dbReference type="PROSITE" id="PS00149">
    <property type="entry name" value="SULFATASE_2"/>
    <property type="match status" value="1"/>
</dbReference>
<dbReference type="SUPFAM" id="SSF53649">
    <property type="entry name" value="Alkaline phosphatase-like"/>
    <property type="match status" value="1"/>
</dbReference>
<keyword evidence="4" id="KW-0378">Hydrolase</keyword>
<keyword evidence="5" id="KW-0106">Calcium</keyword>
<keyword evidence="7" id="KW-0812">Transmembrane</keyword>
<evidence type="ECO:0000256" key="4">
    <source>
        <dbReference type="ARBA" id="ARBA00022801"/>
    </source>
</evidence>
<dbReference type="InterPro" id="IPR047115">
    <property type="entry name" value="ARSB"/>
</dbReference>
<keyword evidence="6" id="KW-0325">Glycoprotein</keyword>
<evidence type="ECO:0000256" key="6">
    <source>
        <dbReference type="ARBA" id="ARBA00023180"/>
    </source>
</evidence>
<dbReference type="InterPro" id="IPR000917">
    <property type="entry name" value="Sulfatase_N"/>
</dbReference>
<dbReference type="GO" id="GO:0046872">
    <property type="term" value="F:metal ion binding"/>
    <property type="evidence" value="ECO:0007669"/>
    <property type="project" value="UniProtKB-KW"/>
</dbReference>
<dbReference type="GO" id="GO:0008484">
    <property type="term" value="F:sulfuric ester hydrolase activity"/>
    <property type="evidence" value="ECO:0007669"/>
    <property type="project" value="InterPro"/>
</dbReference>
<keyword evidence="7" id="KW-1133">Transmembrane helix</keyword>
<dbReference type="PANTHER" id="PTHR10342">
    <property type="entry name" value="ARYLSULFATASE"/>
    <property type="match status" value="1"/>
</dbReference>
<dbReference type="PANTHER" id="PTHR10342:SF264">
    <property type="entry name" value="MIP05773P-RELATED"/>
    <property type="match status" value="1"/>
</dbReference>
<evidence type="ECO:0000256" key="2">
    <source>
        <dbReference type="ARBA" id="ARBA00008779"/>
    </source>
</evidence>
<gene>
    <name evidence="9" type="ORF">BDFB_011965</name>
</gene>
<proteinExistence type="inferred from homology"/>
<dbReference type="OrthoDB" id="103349at2759"/>
<feature type="domain" description="Sulfatase N-terminal" evidence="8">
    <location>
        <begin position="10"/>
        <end position="259"/>
    </location>
</feature>
<evidence type="ECO:0000256" key="5">
    <source>
        <dbReference type="ARBA" id="ARBA00022837"/>
    </source>
</evidence>
<dbReference type="Proteomes" id="UP000292052">
    <property type="component" value="Unassembled WGS sequence"/>
</dbReference>
<sequence length="572" mass="65223">MQHLVILEPEPWGLPLNETLLPQHLKRNGYTTHAVGKWHLGFFRKEYTPTYRGFDTHFGYWQGLQDYYEHTVHATYTPEFGYDMRRNMTVDWSAKGKYSTTLFTEEAVRLIKEHNTENPMFMYLAHLAPHTGNDDDPLQAPDEEIAKFAHIADPERRIYAAMVSMLDKSVGSVVSALRDRHMLENSIILFMSDNGAQTQGIHANHGSNYPFRGMKNSAWEGAMHCVAAIWSPLIKQPQRISNHLMHISDWLPTFFSAAGLNKTELPPMDGVDMWQSISEGTKGARTDLLYNIDDIYDYGALRQGDWKYVYGSVSKGKADSWYGSSGKNKEYSYDDKAVLSSQVGSALAGVITYEQIKEKNENLKNDADGATTNFTRKLLDTEIINFLRDSAEIKCPEINTEDMHESNMCNPMESPCLFNLKEDPCERVNLAAQRPIIVMNMEQALARLRKTALPIRNVPRDPNADPAKWNNTWTNWQDYEDVKKQKIFHNTLSPLAIGLISAACVAFVVVIIILITLSVKTSSLKKKTKKSFFDEPEPMEQVTMKISPKTQIFEDRELQARDSIRNAFRTVE</sequence>
<evidence type="ECO:0000313" key="10">
    <source>
        <dbReference type="Proteomes" id="UP000292052"/>
    </source>
</evidence>
<evidence type="ECO:0000256" key="3">
    <source>
        <dbReference type="ARBA" id="ARBA00022723"/>
    </source>
</evidence>